<keyword evidence="6 8" id="KW-1133">Transmembrane helix</keyword>
<evidence type="ECO:0000256" key="4">
    <source>
        <dbReference type="ARBA" id="ARBA00022475"/>
    </source>
</evidence>
<proteinExistence type="inferred from homology"/>
<keyword evidence="4 8" id="KW-1003">Cell membrane</keyword>
<dbReference type="EMBL" id="UPXX01000015">
    <property type="protein sequence ID" value="VBB42766.1"/>
    <property type="molecule type" value="Genomic_DNA"/>
</dbReference>
<name>A0A653A3X6_UNCDX</name>
<evidence type="ECO:0000256" key="5">
    <source>
        <dbReference type="ARBA" id="ARBA00022692"/>
    </source>
</evidence>
<comment type="function">
    <text evidence="8">Mediates influx of magnesium ions.</text>
</comment>
<keyword evidence="8" id="KW-0460">Magnesium</keyword>
<dbReference type="NCBIfam" id="TIGR00383">
    <property type="entry name" value="corA"/>
    <property type="match status" value="1"/>
</dbReference>
<comment type="similarity">
    <text evidence="2 8">Belongs to the CorA metal ion transporter (MIT) (TC 1.A.35) family.</text>
</comment>
<keyword evidence="3 8" id="KW-0813">Transport</keyword>
<dbReference type="GO" id="GO:0050897">
    <property type="term" value="F:cobalt ion binding"/>
    <property type="evidence" value="ECO:0007669"/>
    <property type="project" value="TreeGrafter"/>
</dbReference>
<dbReference type="GO" id="GO:0005886">
    <property type="term" value="C:plasma membrane"/>
    <property type="evidence" value="ECO:0007669"/>
    <property type="project" value="UniProtKB-SubCell"/>
</dbReference>
<dbReference type="SUPFAM" id="SSF144083">
    <property type="entry name" value="Magnesium transport protein CorA, transmembrane region"/>
    <property type="match status" value="1"/>
</dbReference>
<dbReference type="Gene3D" id="3.30.460.20">
    <property type="entry name" value="CorA soluble domain-like"/>
    <property type="match status" value="1"/>
</dbReference>
<evidence type="ECO:0000256" key="3">
    <source>
        <dbReference type="ARBA" id="ARBA00022448"/>
    </source>
</evidence>
<keyword evidence="7 8" id="KW-0472">Membrane</keyword>
<dbReference type="Gene3D" id="1.20.58.340">
    <property type="entry name" value="Magnesium transport protein CorA, transmembrane region"/>
    <property type="match status" value="2"/>
</dbReference>
<dbReference type="SUPFAM" id="SSF143865">
    <property type="entry name" value="CorA soluble domain-like"/>
    <property type="match status" value="1"/>
</dbReference>
<accession>A0A653A3X6</accession>
<organism evidence="9">
    <name type="scientific">Uncultured Desulfatiglans sp</name>
    <dbReference type="NCBI Taxonomy" id="1748965"/>
    <lineage>
        <taxon>Bacteria</taxon>
        <taxon>Pseudomonadati</taxon>
        <taxon>Thermodesulfobacteriota</taxon>
        <taxon>Desulfobacteria</taxon>
        <taxon>Desulfatiglandales</taxon>
        <taxon>Desulfatiglandaceae</taxon>
        <taxon>Desulfatiglans</taxon>
        <taxon>environmental samples</taxon>
    </lineage>
</organism>
<dbReference type="InterPro" id="IPR002523">
    <property type="entry name" value="MgTranspt_CorA/ZnTranspt_ZntB"/>
</dbReference>
<protein>
    <recommendedName>
        <fullName evidence="8">Magnesium transport protein CorA</fullName>
    </recommendedName>
</protein>
<reference evidence="9" key="1">
    <citation type="submission" date="2018-07" db="EMBL/GenBank/DDBJ databases">
        <authorList>
            <consortium name="Genoscope - CEA"/>
            <person name="William W."/>
        </authorList>
    </citation>
    <scope>NUCLEOTIDE SEQUENCE</scope>
    <source>
        <strain evidence="9">IK1</strain>
    </source>
</reference>
<keyword evidence="8" id="KW-0406">Ion transport</keyword>
<dbReference type="Pfam" id="PF01544">
    <property type="entry name" value="CorA"/>
    <property type="match status" value="1"/>
</dbReference>
<evidence type="ECO:0000256" key="7">
    <source>
        <dbReference type="ARBA" id="ARBA00023136"/>
    </source>
</evidence>
<dbReference type="PANTHER" id="PTHR46494">
    <property type="entry name" value="CORA FAMILY METAL ION TRANSPORTER (EUROFUNG)"/>
    <property type="match status" value="1"/>
</dbReference>
<dbReference type="InterPro" id="IPR045863">
    <property type="entry name" value="CorA_TM1_TM2"/>
</dbReference>
<evidence type="ECO:0000256" key="8">
    <source>
        <dbReference type="RuleBase" id="RU362010"/>
    </source>
</evidence>
<dbReference type="GO" id="GO:0015087">
    <property type="term" value="F:cobalt ion transmembrane transporter activity"/>
    <property type="evidence" value="ECO:0007669"/>
    <property type="project" value="UniProtKB-UniRule"/>
</dbReference>
<dbReference type="GO" id="GO:0000287">
    <property type="term" value="F:magnesium ion binding"/>
    <property type="evidence" value="ECO:0007669"/>
    <property type="project" value="TreeGrafter"/>
</dbReference>
<dbReference type="FunFam" id="1.20.58.340:FF:000012">
    <property type="entry name" value="Magnesium transport protein CorA"/>
    <property type="match status" value="1"/>
</dbReference>
<dbReference type="CDD" id="cd12828">
    <property type="entry name" value="TmCorA-like_1"/>
    <property type="match status" value="1"/>
</dbReference>
<evidence type="ECO:0000313" key="9">
    <source>
        <dbReference type="EMBL" id="VBB42766.1"/>
    </source>
</evidence>
<evidence type="ECO:0000256" key="6">
    <source>
        <dbReference type="ARBA" id="ARBA00022989"/>
    </source>
</evidence>
<comment type="subcellular location">
    <subcellularLocation>
        <location evidence="1">Cell membrane</location>
        <topology evidence="1">Multi-pass membrane protein</topology>
    </subcellularLocation>
    <subcellularLocation>
        <location evidence="8">Membrane</location>
        <topology evidence="8">Multi-pass membrane protein</topology>
    </subcellularLocation>
</comment>
<dbReference type="InterPro" id="IPR045861">
    <property type="entry name" value="CorA_cytoplasmic_dom"/>
</dbReference>
<gene>
    <name evidence="8 9" type="primary">corA</name>
    <name evidence="9" type="ORF">TRIP_B220014</name>
</gene>
<dbReference type="InterPro" id="IPR004488">
    <property type="entry name" value="Mg/Co-transport_prot_CorA"/>
</dbReference>
<feature type="transmembrane region" description="Helical" evidence="8">
    <location>
        <begin position="296"/>
        <end position="316"/>
    </location>
</feature>
<evidence type="ECO:0000256" key="1">
    <source>
        <dbReference type="ARBA" id="ARBA00004651"/>
    </source>
</evidence>
<keyword evidence="5 8" id="KW-0812">Transmembrane</keyword>
<sequence>MGTYHRKVSSKAGLPPGTLVHVGERKAEEVQIALMQYNDSDLIEREVSSVEECGAALSDEKVSWINVSGVHEAGVVGAFGRLFGLHPLLLEDVLHTGQRPKQEDYEACLFVVLRMLTFDEESGEILSEQISLVVGPRYVLSFQEREGDVFGMLRDRIRSGKGRIRKMGADYLAYALMDAVVDQYFVILENFGEQLEELQDLVLSGPMSDTLESIQTIKREMLWMRKSVWPLREVLGGLQRGESPLMGPEVQPFLRDVYDHTIQVVDTLETFRDMAAATLDVYLSSLSNRMNEVMKVLTIIATIFIPLTFIAGVYGMNFRHMPELEWRWGYAAVWLVMIVAGGLMVLAFRRKKWL</sequence>
<dbReference type="PANTHER" id="PTHR46494:SF1">
    <property type="entry name" value="CORA FAMILY METAL ION TRANSPORTER (EUROFUNG)"/>
    <property type="match status" value="1"/>
</dbReference>
<feature type="transmembrane region" description="Helical" evidence="8">
    <location>
        <begin position="328"/>
        <end position="348"/>
    </location>
</feature>
<dbReference type="AlphaFoldDB" id="A0A653A3X6"/>
<dbReference type="GO" id="GO:0015095">
    <property type="term" value="F:magnesium ion transmembrane transporter activity"/>
    <property type="evidence" value="ECO:0007669"/>
    <property type="project" value="UniProtKB-UniRule"/>
</dbReference>
<evidence type="ECO:0000256" key="2">
    <source>
        <dbReference type="ARBA" id="ARBA00009765"/>
    </source>
</evidence>